<dbReference type="OrthoDB" id="8031026at2"/>
<sequence length="108" mass="11178">MSPVAAAVGAILLCLAAPGPASASDRQCGWYVILGCAPDAYGAEKTLEKVRGVVLPGSVGTHVVETGDYPDFNPGLFCVVDGPFESQAQGENVHWPDMVPGAYVKRGC</sequence>
<name>A0A2G1QU22_9HYPH</name>
<evidence type="ECO:0000256" key="1">
    <source>
        <dbReference type="SAM" id="SignalP"/>
    </source>
</evidence>
<feature type="signal peptide" evidence="1">
    <location>
        <begin position="1"/>
        <end position="23"/>
    </location>
</feature>
<dbReference type="RefSeq" id="WP_099303716.1">
    <property type="nucleotide sequence ID" value="NZ_PDVP01000001.1"/>
</dbReference>
<evidence type="ECO:0000313" key="3">
    <source>
        <dbReference type="Proteomes" id="UP000221168"/>
    </source>
</evidence>
<evidence type="ECO:0008006" key="4">
    <source>
        <dbReference type="Google" id="ProtNLM"/>
    </source>
</evidence>
<feature type="chain" id="PRO_5013652730" description="SPOR domain-containing protein" evidence="1">
    <location>
        <begin position="24"/>
        <end position="108"/>
    </location>
</feature>
<dbReference type="EMBL" id="PDVP01000001">
    <property type="protein sequence ID" value="PHP69047.1"/>
    <property type="molecule type" value="Genomic_DNA"/>
</dbReference>
<dbReference type="AlphaFoldDB" id="A0A2G1QU22"/>
<keyword evidence="3" id="KW-1185">Reference proteome</keyword>
<organism evidence="2 3">
    <name type="scientific">Zhengella mangrovi</name>
    <dbReference type="NCBI Taxonomy" id="1982044"/>
    <lineage>
        <taxon>Bacteria</taxon>
        <taxon>Pseudomonadati</taxon>
        <taxon>Pseudomonadota</taxon>
        <taxon>Alphaproteobacteria</taxon>
        <taxon>Hyphomicrobiales</taxon>
        <taxon>Notoacmeibacteraceae</taxon>
        <taxon>Zhengella</taxon>
    </lineage>
</organism>
<reference evidence="2 3" key="1">
    <citation type="submission" date="2017-10" db="EMBL/GenBank/DDBJ databases">
        <title>Sedimentibacterium mangrovi gen. nov., sp. nov., a novel member of family Phyllobacteriacea isolated from mangrove sediment.</title>
        <authorList>
            <person name="Liao H."/>
            <person name="Tian Y."/>
        </authorList>
    </citation>
    <scope>NUCLEOTIDE SEQUENCE [LARGE SCALE GENOMIC DNA]</scope>
    <source>
        <strain evidence="2 3">X9-2-2</strain>
    </source>
</reference>
<keyword evidence="1" id="KW-0732">Signal</keyword>
<gene>
    <name evidence="2" type="ORF">CSC94_03475</name>
</gene>
<evidence type="ECO:0000313" key="2">
    <source>
        <dbReference type="EMBL" id="PHP69047.1"/>
    </source>
</evidence>
<protein>
    <recommendedName>
        <fullName evidence="4">SPOR domain-containing protein</fullName>
    </recommendedName>
</protein>
<dbReference type="Proteomes" id="UP000221168">
    <property type="component" value="Unassembled WGS sequence"/>
</dbReference>
<accession>A0A2G1QU22</accession>
<comment type="caution">
    <text evidence="2">The sequence shown here is derived from an EMBL/GenBank/DDBJ whole genome shotgun (WGS) entry which is preliminary data.</text>
</comment>
<proteinExistence type="predicted"/>